<feature type="domain" description="Response regulatory" evidence="9">
    <location>
        <begin position="6"/>
        <end position="121"/>
    </location>
</feature>
<evidence type="ECO:0000259" key="8">
    <source>
        <dbReference type="PROSITE" id="PS50109"/>
    </source>
</evidence>
<sequence>MHEPIRVLHVDDQADFADLTATALEREDDRLSVEAVTSADEVLERLTDGVDCVVSDYDMPGRNGIEVLEAVRERAPDLPFILFTGKGSEEVASDAISAGVTDYLEKEGGLSQYTVLANRIRNAVDQYRSKRALEGSQRRLSLFVEQSPLGVVEWDEEFRIVSLNDAAEEILGYAESEVRGDSWERIVSGADTDAVGEVVDELLEDRGGYRSVNRNVRADGEVIVCEWYNRAVTVGDGDDGDVVAIFSQFQEITDRIERERRLERSTARLEALFQNSPDMINVHDTAGNILDPNPRLCERTGYDAAELTEMKVWDLDETVDPETARRVWAEMGVGDRRRLDGIYRCRDGSAFPVEIHLQRLDPGGGERFVVISRDVSERMVRERELERYETIVETIDDVAMVVDPDRTVAYVNETGVHYAGAAADDIVGRSVVSLASEFVAEPGGADRFERTLDGAFDATPPVEGPERLELDVEAAVGRVVLEYQFSPVFEGSEVTAVVVTMRDITARTERERMLEATKERLDTVVSNVPVVLFALDADGIITLSEGQGLDALGWEPGEAVGASVFDLYADTPAVCESIERALDGEEVSATQRIEGRFLEAAYQPVFDDGPVTGVIGVAMDVTERRRREHDLQRQNERLEEFVGVVSHDLRTPLNVAEGHVELARDEAGSEHLDAAMRALDRMTALIDDLLRLAREGERVNEIESVSLAAVVEECWDTVETGGATLRVETDLSIRADRGRLQHLLSNLLQNSVEHSSTDGRPDADDGEGSGTPRGTGDAGDGVGVTITVGPLDGEGFYVADDGPGIPRDRRADVFESGYSTVSDGTGFGLAIVQEVVEAHGWSIRVTESAAGGARFEVTGVETA</sequence>
<keyword evidence="5" id="KW-0418">Kinase</keyword>
<reference evidence="12 13" key="1">
    <citation type="submission" date="2018-07" db="EMBL/GenBank/DDBJ databases">
        <title>Genome sequences of Haloplanus salinus JCM 18368T.</title>
        <authorList>
            <person name="Kim Y.B."/>
            <person name="Roh S.W."/>
        </authorList>
    </citation>
    <scope>NUCLEOTIDE SEQUENCE [LARGE SCALE GENOMIC DNA]</scope>
    <source>
        <strain evidence="12 13">JCM 18368</strain>
    </source>
</reference>
<evidence type="ECO:0000256" key="4">
    <source>
        <dbReference type="ARBA" id="ARBA00022679"/>
    </source>
</evidence>
<keyword evidence="13" id="KW-1185">Reference proteome</keyword>
<protein>
    <recommendedName>
        <fullName evidence="2">histidine kinase</fullName>
        <ecNumber evidence="2">2.7.13.3</ecNumber>
    </recommendedName>
</protein>
<dbReference type="InterPro" id="IPR004358">
    <property type="entry name" value="Sig_transdc_His_kin-like_C"/>
</dbReference>
<dbReference type="GO" id="GO:0000155">
    <property type="term" value="F:phosphorelay sensor kinase activity"/>
    <property type="evidence" value="ECO:0007669"/>
    <property type="project" value="InterPro"/>
</dbReference>
<dbReference type="SMART" id="SM00086">
    <property type="entry name" value="PAC"/>
    <property type="match status" value="4"/>
</dbReference>
<dbReference type="SMART" id="SM00387">
    <property type="entry name" value="HATPase_c"/>
    <property type="match status" value="1"/>
</dbReference>
<keyword evidence="3 6" id="KW-0597">Phosphoprotein</keyword>
<dbReference type="CDD" id="cd00075">
    <property type="entry name" value="HATPase"/>
    <property type="match status" value="1"/>
</dbReference>
<feature type="domain" description="Histidine kinase" evidence="8">
    <location>
        <begin position="644"/>
        <end position="858"/>
    </location>
</feature>
<accession>A0A368NAJ3</accession>
<dbReference type="AlphaFoldDB" id="A0A368NAJ3"/>
<dbReference type="InterPro" id="IPR011006">
    <property type="entry name" value="CheY-like_superfamily"/>
</dbReference>
<dbReference type="InterPro" id="IPR036097">
    <property type="entry name" value="HisK_dim/P_sf"/>
</dbReference>
<dbReference type="OrthoDB" id="8127at2157"/>
<dbReference type="EC" id="2.7.13.3" evidence="2"/>
<evidence type="ECO:0000259" key="11">
    <source>
        <dbReference type="PROSITE" id="PS50113"/>
    </source>
</evidence>
<dbReference type="Pfam" id="PF00512">
    <property type="entry name" value="HisKA"/>
    <property type="match status" value="1"/>
</dbReference>
<evidence type="ECO:0000259" key="9">
    <source>
        <dbReference type="PROSITE" id="PS50110"/>
    </source>
</evidence>
<dbReference type="NCBIfam" id="TIGR00229">
    <property type="entry name" value="sensory_box"/>
    <property type="match status" value="4"/>
</dbReference>
<dbReference type="EMBL" id="QPHM01000001">
    <property type="protein sequence ID" value="RCU47160.1"/>
    <property type="molecule type" value="Genomic_DNA"/>
</dbReference>
<dbReference type="Proteomes" id="UP000252189">
    <property type="component" value="Unassembled WGS sequence"/>
</dbReference>
<feature type="domain" description="PAS" evidence="10">
    <location>
        <begin position="265"/>
        <end position="327"/>
    </location>
</feature>
<dbReference type="InterPro" id="IPR000014">
    <property type="entry name" value="PAS"/>
</dbReference>
<dbReference type="InterPro" id="IPR000700">
    <property type="entry name" value="PAS-assoc_C"/>
</dbReference>
<dbReference type="SUPFAM" id="SSF52172">
    <property type="entry name" value="CheY-like"/>
    <property type="match status" value="1"/>
</dbReference>
<dbReference type="PROSITE" id="PS50112">
    <property type="entry name" value="PAS"/>
    <property type="match status" value="4"/>
</dbReference>
<dbReference type="InterPro" id="IPR013767">
    <property type="entry name" value="PAS_fold"/>
</dbReference>
<feature type="domain" description="PAS" evidence="10">
    <location>
        <begin position="517"/>
        <end position="568"/>
    </location>
</feature>
<dbReference type="PROSITE" id="PS50113">
    <property type="entry name" value="PAC"/>
    <property type="match status" value="1"/>
</dbReference>
<dbReference type="Pfam" id="PF08448">
    <property type="entry name" value="PAS_4"/>
    <property type="match status" value="2"/>
</dbReference>
<feature type="domain" description="PAS" evidence="10">
    <location>
        <begin position="384"/>
        <end position="432"/>
    </location>
</feature>
<evidence type="ECO:0000256" key="2">
    <source>
        <dbReference type="ARBA" id="ARBA00012438"/>
    </source>
</evidence>
<dbReference type="CDD" id="cd00156">
    <property type="entry name" value="REC"/>
    <property type="match status" value="1"/>
</dbReference>
<feature type="domain" description="PAS" evidence="10">
    <location>
        <begin position="136"/>
        <end position="206"/>
    </location>
</feature>
<comment type="caution">
    <text evidence="12">The sequence shown here is derived from an EMBL/GenBank/DDBJ whole genome shotgun (WGS) entry which is preliminary data.</text>
</comment>
<feature type="modified residue" description="4-aspartylphosphate" evidence="6">
    <location>
        <position position="56"/>
    </location>
</feature>
<feature type="compositionally biased region" description="Gly residues" evidence="7">
    <location>
        <begin position="768"/>
        <end position="782"/>
    </location>
</feature>
<feature type="domain" description="PAC" evidence="11">
    <location>
        <begin position="583"/>
        <end position="633"/>
    </location>
</feature>
<evidence type="ECO:0000256" key="6">
    <source>
        <dbReference type="PROSITE-ProRule" id="PRU00169"/>
    </source>
</evidence>
<dbReference type="InterPro" id="IPR001610">
    <property type="entry name" value="PAC"/>
</dbReference>
<organism evidence="12 13">
    <name type="scientific">Haloplanus salinus</name>
    <dbReference type="NCBI Taxonomy" id="1126245"/>
    <lineage>
        <taxon>Archaea</taxon>
        <taxon>Methanobacteriati</taxon>
        <taxon>Methanobacteriota</taxon>
        <taxon>Stenosarchaea group</taxon>
        <taxon>Halobacteria</taxon>
        <taxon>Halobacteriales</taxon>
        <taxon>Haloferacaceae</taxon>
        <taxon>Haloplanus</taxon>
    </lineage>
</organism>
<evidence type="ECO:0000256" key="5">
    <source>
        <dbReference type="ARBA" id="ARBA00022777"/>
    </source>
</evidence>
<evidence type="ECO:0000313" key="12">
    <source>
        <dbReference type="EMBL" id="RCU47160.1"/>
    </source>
</evidence>
<dbReference type="InterPro" id="IPR013656">
    <property type="entry name" value="PAS_4"/>
</dbReference>
<dbReference type="SUPFAM" id="SSF47384">
    <property type="entry name" value="Homodimeric domain of signal transducing histidine kinase"/>
    <property type="match status" value="1"/>
</dbReference>
<keyword evidence="4" id="KW-0808">Transferase</keyword>
<dbReference type="Gene3D" id="3.40.50.2300">
    <property type="match status" value="1"/>
</dbReference>
<dbReference type="InterPro" id="IPR035965">
    <property type="entry name" value="PAS-like_dom_sf"/>
</dbReference>
<name>A0A368NAJ3_9EURY</name>
<evidence type="ECO:0000256" key="7">
    <source>
        <dbReference type="SAM" id="MobiDB-lite"/>
    </source>
</evidence>
<dbReference type="Gene3D" id="1.10.287.130">
    <property type="match status" value="1"/>
</dbReference>
<dbReference type="SUPFAM" id="SSF55785">
    <property type="entry name" value="PYP-like sensor domain (PAS domain)"/>
    <property type="match status" value="4"/>
</dbReference>
<evidence type="ECO:0000313" key="13">
    <source>
        <dbReference type="Proteomes" id="UP000252189"/>
    </source>
</evidence>
<dbReference type="PANTHER" id="PTHR43304:SF1">
    <property type="entry name" value="PAC DOMAIN-CONTAINING PROTEIN"/>
    <property type="match status" value="1"/>
</dbReference>
<dbReference type="Gene3D" id="3.30.565.10">
    <property type="entry name" value="Histidine kinase-like ATPase, C-terminal domain"/>
    <property type="match status" value="1"/>
</dbReference>
<dbReference type="Gene3D" id="3.30.450.20">
    <property type="entry name" value="PAS domain"/>
    <property type="match status" value="4"/>
</dbReference>
<dbReference type="InterPro" id="IPR036890">
    <property type="entry name" value="HATPase_C_sf"/>
</dbReference>
<feature type="region of interest" description="Disordered" evidence="7">
    <location>
        <begin position="750"/>
        <end position="785"/>
    </location>
</feature>
<evidence type="ECO:0000256" key="1">
    <source>
        <dbReference type="ARBA" id="ARBA00000085"/>
    </source>
</evidence>
<dbReference type="PROSITE" id="PS50110">
    <property type="entry name" value="RESPONSE_REGULATORY"/>
    <property type="match status" value="1"/>
</dbReference>
<comment type="catalytic activity">
    <reaction evidence="1">
        <text>ATP + protein L-histidine = ADP + protein N-phospho-L-histidine.</text>
        <dbReference type="EC" id="2.7.13.3"/>
    </reaction>
</comment>
<dbReference type="PRINTS" id="PR00344">
    <property type="entry name" value="BCTRLSENSOR"/>
</dbReference>
<dbReference type="PROSITE" id="PS50109">
    <property type="entry name" value="HIS_KIN"/>
    <property type="match status" value="1"/>
</dbReference>
<dbReference type="GO" id="GO:0006355">
    <property type="term" value="P:regulation of DNA-templated transcription"/>
    <property type="evidence" value="ECO:0007669"/>
    <property type="project" value="InterPro"/>
</dbReference>
<dbReference type="PANTHER" id="PTHR43304">
    <property type="entry name" value="PHYTOCHROME-LIKE PROTEIN CPH1"/>
    <property type="match status" value="1"/>
</dbReference>
<gene>
    <name evidence="12" type="ORF">DU504_07510</name>
</gene>
<dbReference type="Pfam" id="PF00989">
    <property type="entry name" value="PAS"/>
    <property type="match status" value="1"/>
</dbReference>
<dbReference type="Pfam" id="PF13426">
    <property type="entry name" value="PAS_9"/>
    <property type="match status" value="1"/>
</dbReference>
<dbReference type="InterPro" id="IPR052162">
    <property type="entry name" value="Sensor_kinase/Photoreceptor"/>
</dbReference>
<dbReference type="SMART" id="SM00448">
    <property type="entry name" value="REC"/>
    <property type="match status" value="1"/>
</dbReference>
<dbReference type="SUPFAM" id="SSF55874">
    <property type="entry name" value="ATPase domain of HSP90 chaperone/DNA topoisomerase II/histidine kinase"/>
    <property type="match status" value="1"/>
</dbReference>
<dbReference type="SMART" id="SM00388">
    <property type="entry name" value="HisKA"/>
    <property type="match status" value="1"/>
</dbReference>
<evidence type="ECO:0000259" key="10">
    <source>
        <dbReference type="PROSITE" id="PS50112"/>
    </source>
</evidence>
<evidence type="ECO:0000256" key="3">
    <source>
        <dbReference type="ARBA" id="ARBA00022553"/>
    </source>
</evidence>
<dbReference type="InterPro" id="IPR005467">
    <property type="entry name" value="His_kinase_dom"/>
</dbReference>
<dbReference type="SMART" id="SM00091">
    <property type="entry name" value="PAS"/>
    <property type="match status" value="4"/>
</dbReference>
<dbReference type="InterPro" id="IPR001789">
    <property type="entry name" value="Sig_transdc_resp-reg_receiver"/>
</dbReference>
<dbReference type="InterPro" id="IPR003594">
    <property type="entry name" value="HATPase_dom"/>
</dbReference>
<dbReference type="Pfam" id="PF00072">
    <property type="entry name" value="Response_reg"/>
    <property type="match status" value="1"/>
</dbReference>
<dbReference type="CDD" id="cd00082">
    <property type="entry name" value="HisKA"/>
    <property type="match status" value="1"/>
</dbReference>
<dbReference type="Pfam" id="PF02518">
    <property type="entry name" value="HATPase_c"/>
    <property type="match status" value="1"/>
</dbReference>
<dbReference type="CDD" id="cd00130">
    <property type="entry name" value="PAS"/>
    <property type="match status" value="3"/>
</dbReference>
<dbReference type="RefSeq" id="WP_114448708.1">
    <property type="nucleotide sequence ID" value="NZ_QPHM01000001.1"/>
</dbReference>
<dbReference type="InterPro" id="IPR003661">
    <property type="entry name" value="HisK_dim/P_dom"/>
</dbReference>
<proteinExistence type="predicted"/>